<proteinExistence type="predicted"/>
<dbReference type="PANTHER" id="PTHR42862">
    <property type="entry name" value="DELTA-1-PYRROLINE-5-CARBOXYLATE DEHYDROGENASE 1, ISOFORM A-RELATED"/>
    <property type="match status" value="1"/>
</dbReference>
<feature type="domain" description="Aldehyde dehydrogenase" evidence="3">
    <location>
        <begin position="64"/>
        <end position="535"/>
    </location>
</feature>
<evidence type="ECO:0000256" key="1">
    <source>
        <dbReference type="ARBA" id="ARBA00023002"/>
    </source>
</evidence>
<dbReference type="SUPFAM" id="SSF53720">
    <property type="entry name" value="ALDH-like"/>
    <property type="match status" value="1"/>
</dbReference>
<dbReference type="Pfam" id="PF00171">
    <property type="entry name" value="Aldedh"/>
    <property type="match status" value="1"/>
</dbReference>
<protein>
    <recommendedName>
        <fullName evidence="3">Aldehyde dehydrogenase domain-containing protein</fullName>
    </recommendedName>
</protein>
<name>A0A1G2CWJ2_9BACT</name>
<dbReference type="AlphaFoldDB" id="A0A1G2CWJ2"/>
<gene>
    <name evidence="4" type="ORF">A2845_01065</name>
</gene>
<accession>A0A1G2CWJ2</accession>
<keyword evidence="1" id="KW-0560">Oxidoreductase</keyword>
<organism evidence="4 5">
    <name type="scientific">Candidatus Lloydbacteria bacterium RIFCSPHIGHO2_01_FULL_49_22</name>
    <dbReference type="NCBI Taxonomy" id="1798658"/>
    <lineage>
        <taxon>Bacteria</taxon>
        <taxon>Candidatus Lloydiibacteriota</taxon>
    </lineage>
</organism>
<dbReference type="Proteomes" id="UP000177122">
    <property type="component" value="Unassembled WGS sequence"/>
</dbReference>
<dbReference type="InterPro" id="IPR016161">
    <property type="entry name" value="Ald_DH/histidinol_DH"/>
</dbReference>
<dbReference type="GO" id="GO:0010133">
    <property type="term" value="P:L-proline catabolic process to L-glutamate"/>
    <property type="evidence" value="ECO:0007669"/>
    <property type="project" value="TreeGrafter"/>
</dbReference>
<dbReference type="InterPro" id="IPR016162">
    <property type="entry name" value="Ald_DH_N"/>
</dbReference>
<evidence type="ECO:0000313" key="4">
    <source>
        <dbReference type="EMBL" id="OGZ05723.1"/>
    </source>
</evidence>
<dbReference type="InterPro" id="IPR015590">
    <property type="entry name" value="Aldehyde_DH_dom"/>
</dbReference>
<comment type="caution">
    <text evidence="4">The sequence shown here is derived from an EMBL/GenBank/DDBJ whole genome shotgun (WGS) entry which is preliminary data.</text>
</comment>
<dbReference type="EMBL" id="MHLI01000007">
    <property type="protein sequence ID" value="OGZ05723.1"/>
    <property type="molecule type" value="Genomic_DNA"/>
</dbReference>
<dbReference type="PANTHER" id="PTHR42862:SF1">
    <property type="entry name" value="DELTA-1-PYRROLINE-5-CARBOXYLATE DEHYDROGENASE 2, ISOFORM A-RELATED"/>
    <property type="match status" value="1"/>
</dbReference>
<evidence type="ECO:0000259" key="3">
    <source>
        <dbReference type="Pfam" id="PF00171"/>
    </source>
</evidence>
<dbReference type="Gene3D" id="3.40.309.10">
    <property type="entry name" value="Aldehyde Dehydrogenase, Chain A, domain 2"/>
    <property type="match status" value="1"/>
</dbReference>
<dbReference type="InterPro" id="IPR050485">
    <property type="entry name" value="Proline_metab_enzyme"/>
</dbReference>
<dbReference type="GO" id="GO:0003842">
    <property type="term" value="F:L-glutamate gamma-semialdehyde dehydrogenase activity"/>
    <property type="evidence" value="ECO:0007669"/>
    <property type="project" value="TreeGrafter"/>
</dbReference>
<sequence length="574" mass="63967">MKLPTKRAFRKEADVVMSGESYPDFTTGAVRERLIEAHHEICSCYLRKTFPHVLAGKEFNSSLTTYADVNPYSGFALCQFQRFDPTWDIGSAIGDIEKAQDVWRETPWKVRAEYLYSLAHALMSEKWTWRFVSALMLDTGKSAAEAWGEYNEVYRFVLIHIGFMFKRYTENDQFKSCGLSGDYFGYSFKGRGIGLVVAPFNFPAAIPVRMLTLMLAFGNVVILKGATTASLVTRVIFDVCEEVRKETGIGPVGLVNFAPGSGGTAVDAFLSDPRLKIVSFTGSSEVCEAMIKKHQFSPRTGGNQLTIGSAETGGVNWVVLRYFHDLDWFVLQCIKGNFGISGQKCSTTRLVFVPEELKEDLLHRLFVAYDKLIYGNVLDGADLGPVIDMAAKREIDKKIAFLANGFAEIVYQKTITPSPSGQDVAPTILLADNDAIRNKVVMQTLLDTEIFGPVFTLVPFRSIDEVHALRPSMEYGLTGSYYAEHPERLAEGMMFLPAGNAYGNRRSTGATGPEEFGGLGGSKSSYNSGLKGYDEVALYVQKRTHSAVYPKSWTEREKRTFRRKMELHGVAVKW</sequence>
<dbReference type="Gene3D" id="3.40.605.10">
    <property type="entry name" value="Aldehyde Dehydrogenase, Chain A, domain 1"/>
    <property type="match status" value="1"/>
</dbReference>
<evidence type="ECO:0000256" key="2">
    <source>
        <dbReference type="ARBA" id="ARBA00023027"/>
    </source>
</evidence>
<dbReference type="InterPro" id="IPR016163">
    <property type="entry name" value="Ald_DH_C"/>
</dbReference>
<evidence type="ECO:0000313" key="5">
    <source>
        <dbReference type="Proteomes" id="UP000177122"/>
    </source>
</evidence>
<dbReference type="GO" id="GO:0009898">
    <property type="term" value="C:cytoplasmic side of plasma membrane"/>
    <property type="evidence" value="ECO:0007669"/>
    <property type="project" value="TreeGrafter"/>
</dbReference>
<keyword evidence="2" id="KW-0520">NAD</keyword>
<reference evidence="4 5" key="1">
    <citation type="journal article" date="2016" name="Nat. Commun.">
        <title>Thousands of microbial genomes shed light on interconnected biogeochemical processes in an aquifer system.</title>
        <authorList>
            <person name="Anantharaman K."/>
            <person name="Brown C.T."/>
            <person name="Hug L.A."/>
            <person name="Sharon I."/>
            <person name="Castelle C.J."/>
            <person name="Probst A.J."/>
            <person name="Thomas B.C."/>
            <person name="Singh A."/>
            <person name="Wilkins M.J."/>
            <person name="Karaoz U."/>
            <person name="Brodie E.L."/>
            <person name="Williams K.H."/>
            <person name="Hubbard S.S."/>
            <person name="Banfield J.F."/>
        </authorList>
    </citation>
    <scope>NUCLEOTIDE SEQUENCE [LARGE SCALE GENOMIC DNA]</scope>
</reference>